<name>A0A2H1WXB3_SPOFR</name>
<protein>
    <submittedName>
        <fullName evidence="1">SFRICE_027961</fullName>
    </submittedName>
</protein>
<evidence type="ECO:0000313" key="1">
    <source>
        <dbReference type="EMBL" id="SOQ57688.1"/>
    </source>
</evidence>
<organism evidence="1">
    <name type="scientific">Spodoptera frugiperda</name>
    <name type="common">Fall armyworm</name>
    <dbReference type="NCBI Taxonomy" id="7108"/>
    <lineage>
        <taxon>Eukaryota</taxon>
        <taxon>Metazoa</taxon>
        <taxon>Ecdysozoa</taxon>
        <taxon>Arthropoda</taxon>
        <taxon>Hexapoda</taxon>
        <taxon>Insecta</taxon>
        <taxon>Pterygota</taxon>
        <taxon>Neoptera</taxon>
        <taxon>Endopterygota</taxon>
        <taxon>Lepidoptera</taxon>
        <taxon>Glossata</taxon>
        <taxon>Ditrysia</taxon>
        <taxon>Noctuoidea</taxon>
        <taxon>Noctuidae</taxon>
        <taxon>Amphipyrinae</taxon>
        <taxon>Spodoptera</taxon>
    </lineage>
</organism>
<sequence length="66" mass="7618">MPFVPEEWQPCPNYLYSHSDRRKCCQCCMPLSIWCKIGNKLEEVEPWYVGRPFAACCADASPATLF</sequence>
<proteinExistence type="predicted"/>
<dbReference type="AlphaFoldDB" id="A0A2H1WXB3"/>
<reference evidence="1" key="1">
    <citation type="submission" date="2016-07" db="EMBL/GenBank/DDBJ databases">
        <authorList>
            <person name="Bretaudeau A."/>
        </authorList>
    </citation>
    <scope>NUCLEOTIDE SEQUENCE</scope>
    <source>
        <strain evidence="1">Rice</strain>
        <tissue evidence="1">Whole body</tissue>
    </source>
</reference>
<gene>
    <name evidence="1" type="ORF">SFRICE_027961</name>
</gene>
<accession>A0A2H1WXB3</accession>
<dbReference type="EMBL" id="ODYU01011761">
    <property type="protein sequence ID" value="SOQ57688.1"/>
    <property type="molecule type" value="Genomic_DNA"/>
</dbReference>